<dbReference type="Proteomes" id="UP000434052">
    <property type="component" value="Unassembled WGS sequence"/>
</dbReference>
<gene>
    <name evidence="1" type="ORF">DQK91_19015</name>
</gene>
<dbReference type="AlphaFoldDB" id="A0A6P1ZCX3"/>
<protein>
    <submittedName>
        <fullName evidence="1">Uncharacterized protein</fullName>
    </submittedName>
</protein>
<reference evidence="1 2" key="1">
    <citation type="submission" date="2018-06" db="EMBL/GenBank/DDBJ databases">
        <title>Complete genome of Desulfovibrio marinus P48SEP.</title>
        <authorList>
            <person name="Crispim J.S."/>
            <person name="Vidigal P.M.P."/>
            <person name="Silva L.C.F."/>
            <person name="Araujo L.C."/>
            <person name="Laguardia C.N."/>
            <person name="Dias R.S."/>
            <person name="Sousa M.P."/>
            <person name="Paula S.O."/>
            <person name="Silva C."/>
        </authorList>
    </citation>
    <scope>NUCLEOTIDE SEQUENCE [LARGE SCALE GENOMIC DNA]</scope>
    <source>
        <strain evidence="1 2">P48SEP</strain>
    </source>
</reference>
<name>A0A6P1ZCX3_9BACT</name>
<sequence length="137" mass="15616">MFSITIVTFKNIVSGSGKKATNHYSILTGQGINLRLAQFFVIPREEQKVAVLYLRGHSVSGLDYANTVGGSGTMFLKPFLRCVQFEIFPRRTGASVRRLNQWNPAEGVFFIVEYKTMFGNVLLPWRDIFTVQMLRYV</sequence>
<proteinExistence type="predicted"/>
<comment type="caution">
    <text evidence="1">The sequence shown here is derived from an EMBL/GenBank/DDBJ whole genome shotgun (WGS) entry which is preliminary data.</text>
</comment>
<dbReference type="EMBL" id="QMIF01000017">
    <property type="protein sequence ID" value="TVM31202.1"/>
    <property type="molecule type" value="Genomic_DNA"/>
</dbReference>
<evidence type="ECO:0000313" key="2">
    <source>
        <dbReference type="Proteomes" id="UP000434052"/>
    </source>
</evidence>
<evidence type="ECO:0000313" key="1">
    <source>
        <dbReference type="EMBL" id="TVM31202.1"/>
    </source>
</evidence>
<accession>A0A6P1ZCX3</accession>
<organism evidence="1 2">
    <name type="scientific">Oceanidesulfovibrio marinus</name>
    <dbReference type="NCBI Taxonomy" id="370038"/>
    <lineage>
        <taxon>Bacteria</taxon>
        <taxon>Pseudomonadati</taxon>
        <taxon>Thermodesulfobacteriota</taxon>
        <taxon>Desulfovibrionia</taxon>
        <taxon>Desulfovibrionales</taxon>
        <taxon>Desulfovibrionaceae</taxon>
        <taxon>Oceanidesulfovibrio</taxon>
    </lineage>
</organism>